<dbReference type="PANTHER" id="PTHR46300">
    <property type="entry name" value="P450, PUTATIVE (EUROFUNG)-RELATED-RELATED"/>
    <property type="match status" value="1"/>
</dbReference>
<keyword evidence="6 10" id="KW-0560">Oxidoreductase</keyword>
<evidence type="ECO:0000313" key="12">
    <source>
        <dbReference type="EMBL" id="EIW74018.1"/>
    </source>
</evidence>
<evidence type="ECO:0000256" key="2">
    <source>
        <dbReference type="ARBA" id="ARBA00005179"/>
    </source>
</evidence>
<dbReference type="CDD" id="cd11065">
    <property type="entry name" value="CYP64-like"/>
    <property type="match status" value="1"/>
</dbReference>
<dbReference type="GO" id="GO:0020037">
    <property type="term" value="F:heme binding"/>
    <property type="evidence" value="ECO:0007669"/>
    <property type="project" value="InterPro"/>
</dbReference>
<keyword evidence="8 10" id="KW-0503">Monooxygenase</keyword>
<dbReference type="EMBL" id="JH711596">
    <property type="protein sequence ID" value="EIW74018.1"/>
    <property type="molecule type" value="Genomic_DNA"/>
</dbReference>
<dbReference type="InterPro" id="IPR002401">
    <property type="entry name" value="Cyt_P450_E_grp-I"/>
</dbReference>
<dbReference type="PRINTS" id="PR00385">
    <property type="entry name" value="P450"/>
</dbReference>
<dbReference type="OrthoDB" id="1103324at2759"/>
<sequence length="496" mass="55419">MSPINYYNTFSYFVAAVGFAITISVFRKRRDHKLPPGPSGLPFIGNVHQLDTAKDRKGDIMYCRILGQDVIVLISEKVAQDLLNQWSSNYSDRIEMPALTDPYGLTYNTALLGHSDSWRFHRRIFHQTLRSNVAVAYRPMQLVKTAELVENIAKSPEAWWDHTRRFSAGVILSAMYDHELSGTTEDDGVLKTVATALQLLTRLFTPETAMLITMFPIVKSIPTWLPGGWLNVVHCKNVIGEMYHGPFNMLEARLDAGEANQCVASDALTRFRNTDKIDNLDDVVRGVCGTAYAAGEETTGATVIIFMLAMTLYPEVQARAQAEIDEVVGTDRLPDFEDRTSLPYLEAVYCETLRWRPVAPTGIQHATTDADVYNGYYIPKGALVISNIWAMSQNPDKYPSPSSFDPSRFLDADGSLVGNEPEYAFGFGRRICPGRHLANGSVWSAMARILSVFQIEKAKDAAGNVIYPDPEWTLGLTTFPKPFPCKITQRRVDVPK</sequence>
<name>R7SCX6_CONPW</name>
<keyword evidence="13" id="KW-1185">Reference proteome</keyword>
<dbReference type="RefSeq" id="XP_007775842.1">
    <property type="nucleotide sequence ID" value="XM_007777652.1"/>
</dbReference>
<evidence type="ECO:0000256" key="8">
    <source>
        <dbReference type="ARBA" id="ARBA00023033"/>
    </source>
</evidence>
<protein>
    <submittedName>
        <fullName evidence="12">Cytochrome P450</fullName>
    </submittedName>
</protein>
<dbReference type="InterPro" id="IPR036396">
    <property type="entry name" value="Cyt_P450_sf"/>
</dbReference>
<feature type="transmembrane region" description="Helical" evidence="11">
    <location>
        <begin position="6"/>
        <end position="26"/>
    </location>
</feature>
<evidence type="ECO:0000256" key="7">
    <source>
        <dbReference type="ARBA" id="ARBA00023004"/>
    </source>
</evidence>
<reference evidence="13" key="1">
    <citation type="journal article" date="2012" name="Science">
        <title>The Paleozoic origin of enzymatic lignin decomposition reconstructed from 31 fungal genomes.</title>
        <authorList>
            <person name="Floudas D."/>
            <person name="Binder M."/>
            <person name="Riley R."/>
            <person name="Barry K."/>
            <person name="Blanchette R.A."/>
            <person name="Henrissat B."/>
            <person name="Martinez A.T."/>
            <person name="Otillar R."/>
            <person name="Spatafora J.W."/>
            <person name="Yadav J.S."/>
            <person name="Aerts A."/>
            <person name="Benoit I."/>
            <person name="Boyd A."/>
            <person name="Carlson A."/>
            <person name="Copeland A."/>
            <person name="Coutinho P.M."/>
            <person name="de Vries R.P."/>
            <person name="Ferreira P."/>
            <person name="Findley K."/>
            <person name="Foster B."/>
            <person name="Gaskell J."/>
            <person name="Glotzer D."/>
            <person name="Gorecki P."/>
            <person name="Heitman J."/>
            <person name="Hesse C."/>
            <person name="Hori C."/>
            <person name="Igarashi K."/>
            <person name="Jurgens J.A."/>
            <person name="Kallen N."/>
            <person name="Kersten P."/>
            <person name="Kohler A."/>
            <person name="Kuees U."/>
            <person name="Kumar T.K.A."/>
            <person name="Kuo A."/>
            <person name="LaButti K."/>
            <person name="Larrondo L.F."/>
            <person name="Lindquist E."/>
            <person name="Ling A."/>
            <person name="Lombard V."/>
            <person name="Lucas S."/>
            <person name="Lundell T."/>
            <person name="Martin R."/>
            <person name="McLaughlin D.J."/>
            <person name="Morgenstern I."/>
            <person name="Morin E."/>
            <person name="Murat C."/>
            <person name="Nagy L.G."/>
            <person name="Nolan M."/>
            <person name="Ohm R.A."/>
            <person name="Patyshakuliyeva A."/>
            <person name="Rokas A."/>
            <person name="Ruiz-Duenas F.J."/>
            <person name="Sabat G."/>
            <person name="Salamov A."/>
            <person name="Samejima M."/>
            <person name="Schmutz J."/>
            <person name="Slot J.C."/>
            <person name="St John F."/>
            <person name="Stenlid J."/>
            <person name="Sun H."/>
            <person name="Sun S."/>
            <person name="Syed K."/>
            <person name="Tsang A."/>
            <person name="Wiebenga A."/>
            <person name="Young D."/>
            <person name="Pisabarro A."/>
            <person name="Eastwood D.C."/>
            <person name="Martin F."/>
            <person name="Cullen D."/>
            <person name="Grigoriev I.V."/>
            <person name="Hibbett D.S."/>
        </authorList>
    </citation>
    <scope>NUCLEOTIDE SEQUENCE [LARGE SCALE GENOMIC DNA]</scope>
    <source>
        <strain evidence="13">RWD-64-598 SS2</strain>
    </source>
</reference>
<evidence type="ECO:0000256" key="6">
    <source>
        <dbReference type="ARBA" id="ARBA00023002"/>
    </source>
</evidence>
<dbReference type="InterPro" id="IPR050364">
    <property type="entry name" value="Cytochrome_P450_fung"/>
</dbReference>
<dbReference type="AlphaFoldDB" id="R7SCX6"/>
<dbReference type="OMA" id="HVIDDHS"/>
<dbReference type="InterPro" id="IPR001128">
    <property type="entry name" value="Cyt_P450"/>
</dbReference>
<dbReference type="Gene3D" id="1.10.630.10">
    <property type="entry name" value="Cytochrome P450"/>
    <property type="match status" value="1"/>
</dbReference>
<organism evidence="12 13">
    <name type="scientific">Coniophora puteana (strain RWD-64-598)</name>
    <name type="common">Brown rot fungus</name>
    <dbReference type="NCBI Taxonomy" id="741705"/>
    <lineage>
        <taxon>Eukaryota</taxon>
        <taxon>Fungi</taxon>
        <taxon>Dikarya</taxon>
        <taxon>Basidiomycota</taxon>
        <taxon>Agaricomycotina</taxon>
        <taxon>Agaricomycetes</taxon>
        <taxon>Agaricomycetidae</taxon>
        <taxon>Boletales</taxon>
        <taxon>Coniophorineae</taxon>
        <taxon>Coniophoraceae</taxon>
        <taxon>Coniophora</taxon>
    </lineage>
</organism>
<evidence type="ECO:0000256" key="9">
    <source>
        <dbReference type="PIRSR" id="PIRSR602401-1"/>
    </source>
</evidence>
<dbReference type="PANTHER" id="PTHR46300:SF7">
    <property type="entry name" value="P450, PUTATIVE (EUROFUNG)-RELATED"/>
    <property type="match status" value="1"/>
</dbReference>
<dbReference type="InterPro" id="IPR017972">
    <property type="entry name" value="Cyt_P450_CS"/>
</dbReference>
<evidence type="ECO:0000256" key="1">
    <source>
        <dbReference type="ARBA" id="ARBA00001971"/>
    </source>
</evidence>
<proteinExistence type="inferred from homology"/>
<keyword evidence="11" id="KW-0812">Transmembrane</keyword>
<feature type="binding site" description="axial binding residue" evidence="9">
    <location>
        <position position="432"/>
    </location>
    <ligand>
        <name>heme</name>
        <dbReference type="ChEBI" id="CHEBI:30413"/>
    </ligand>
    <ligandPart>
        <name>Fe</name>
        <dbReference type="ChEBI" id="CHEBI:18248"/>
    </ligandPart>
</feature>
<dbReference type="Proteomes" id="UP000053558">
    <property type="component" value="Unassembled WGS sequence"/>
</dbReference>
<dbReference type="PRINTS" id="PR00463">
    <property type="entry name" value="EP450I"/>
</dbReference>
<evidence type="ECO:0000256" key="5">
    <source>
        <dbReference type="ARBA" id="ARBA00022723"/>
    </source>
</evidence>
<dbReference type="PROSITE" id="PS00086">
    <property type="entry name" value="CYTOCHROME_P450"/>
    <property type="match status" value="1"/>
</dbReference>
<dbReference type="SUPFAM" id="SSF48264">
    <property type="entry name" value="Cytochrome P450"/>
    <property type="match status" value="1"/>
</dbReference>
<evidence type="ECO:0000256" key="11">
    <source>
        <dbReference type="SAM" id="Phobius"/>
    </source>
</evidence>
<keyword evidence="7 9" id="KW-0408">Iron</keyword>
<dbReference type="GO" id="GO:0005506">
    <property type="term" value="F:iron ion binding"/>
    <property type="evidence" value="ECO:0007669"/>
    <property type="project" value="InterPro"/>
</dbReference>
<comment type="cofactor">
    <cofactor evidence="1 9">
        <name>heme</name>
        <dbReference type="ChEBI" id="CHEBI:30413"/>
    </cofactor>
</comment>
<comment type="similarity">
    <text evidence="3 10">Belongs to the cytochrome P450 family.</text>
</comment>
<accession>R7SCX6</accession>
<keyword evidence="5 9" id="KW-0479">Metal-binding</keyword>
<gene>
    <name evidence="12" type="ORF">CONPUDRAFT_170394</name>
</gene>
<dbReference type="GO" id="GO:0004497">
    <property type="term" value="F:monooxygenase activity"/>
    <property type="evidence" value="ECO:0007669"/>
    <property type="project" value="UniProtKB-KW"/>
</dbReference>
<dbReference type="GO" id="GO:0016705">
    <property type="term" value="F:oxidoreductase activity, acting on paired donors, with incorporation or reduction of molecular oxygen"/>
    <property type="evidence" value="ECO:0007669"/>
    <property type="project" value="InterPro"/>
</dbReference>
<evidence type="ECO:0000256" key="10">
    <source>
        <dbReference type="RuleBase" id="RU000461"/>
    </source>
</evidence>
<dbReference type="KEGG" id="cput:CONPUDRAFT_170394"/>
<keyword evidence="4 9" id="KW-0349">Heme</keyword>
<comment type="pathway">
    <text evidence="2">Secondary metabolite biosynthesis.</text>
</comment>
<evidence type="ECO:0000313" key="13">
    <source>
        <dbReference type="Proteomes" id="UP000053558"/>
    </source>
</evidence>
<keyword evidence="11" id="KW-0472">Membrane</keyword>
<keyword evidence="11" id="KW-1133">Transmembrane helix</keyword>
<dbReference type="GeneID" id="19206445"/>
<evidence type="ECO:0000256" key="3">
    <source>
        <dbReference type="ARBA" id="ARBA00010617"/>
    </source>
</evidence>
<dbReference type="eggNOG" id="KOG0156">
    <property type="taxonomic scope" value="Eukaryota"/>
</dbReference>
<evidence type="ECO:0000256" key="4">
    <source>
        <dbReference type="ARBA" id="ARBA00022617"/>
    </source>
</evidence>
<dbReference type="Pfam" id="PF00067">
    <property type="entry name" value="p450"/>
    <property type="match status" value="1"/>
</dbReference>